<keyword evidence="1" id="KW-1133">Transmembrane helix</keyword>
<accession>A0A4Q1U717</accession>
<dbReference type="AlphaFoldDB" id="A0A4Q1U717"/>
<name>A0A4Q1U717_RHILE</name>
<dbReference type="EMBL" id="MZMU01000004">
    <property type="protein sequence ID" value="RXT27141.1"/>
    <property type="molecule type" value="Genomic_DNA"/>
</dbReference>
<dbReference type="RefSeq" id="WP_129418901.1">
    <property type="nucleotide sequence ID" value="NZ_MZMU01000004.1"/>
</dbReference>
<evidence type="ECO:0000256" key="1">
    <source>
        <dbReference type="SAM" id="Phobius"/>
    </source>
</evidence>
<feature type="transmembrane region" description="Helical" evidence="1">
    <location>
        <begin position="37"/>
        <end position="58"/>
    </location>
</feature>
<organism evidence="2 3">
    <name type="scientific">Rhizobium leguminosarum</name>
    <dbReference type="NCBI Taxonomy" id="384"/>
    <lineage>
        <taxon>Bacteria</taxon>
        <taxon>Pseudomonadati</taxon>
        <taxon>Pseudomonadota</taxon>
        <taxon>Alphaproteobacteria</taxon>
        <taxon>Hyphomicrobiales</taxon>
        <taxon>Rhizobiaceae</taxon>
        <taxon>Rhizobium/Agrobacterium group</taxon>
        <taxon>Rhizobium</taxon>
    </lineage>
</organism>
<sequence length="60" mass="6335">MSRLTEPSAESDPLQRSPIRALAADPSHPMLSGFAAIAPRLAAAMAFAGLVQITFNLISR</sequence>
<dbReference type="Proteomes" id="UP000290767">
    <property type="component" value="Unassembled WGS sequence"/>
</dbReference>
<proteinExistence type="predicted"/>
<evidence type="ECO:0000313" key="2">
    <source>
        <dbReference type="EMBL" id="RXT27141.1"/>
    </source>
</evidence>
<evidence type="ECO:0000313" key="3">
    <source>
        <dbReference type="Proteomes" id="UP000290767"/>
    </source>
</evidence>
<reference evidence="2 3" key="1">
    <citation type="submission" date="2017-03" db="EMBL/GenBank/DDBJ databases">
        <authorList>
            <person name="Safronova V.I."/>
            <person name="Sazanova A.L."/>
            <person name="Chirak E.R."/>
        </authorList>
    </citation>
    <scope>NUCLEOTIDE SEQUENCE [LARGE SCALE GENOMIC DNA]</scope>
    <source>
        <strain evidence="2 3">Tri-43</strain>
    </source>
</reference>
<gene>
    <name evidence="2" type="ORF">B5P46_12145</name>
</gene>
<keyword evidence="1" id="KW-0472">Membrane</keyword>
<keyword evidence="1" id="KW-0812">Transmembrane</keyword>
<protein>
    <submittedName>
        <fullName evidence="2">Uncharacterized protein</fullName>
    </submittedName>
</protein>
<comment type="caution">
    <text evidence="2">The sequence shown here is derived from an EMBL/GenBank/DDBJ whole genome shotgun (WGS) entry which is preliminary data.</text>
</comment>